<gene>
    <name evidence="2" type="ORF">TetV_207</name>
</gene>
<evidence type="ECO:0000313" key="3">
    <source>
        <dbReference type="Proteomes" id="UP000244773"/>
    </source>
</evidence>
<dbReference type="EMBL" id="KY322437">
    <property type="protein sequence ID" value="AUF82299.1"/>
    <property type="molecule type" value="Genomic_DNA"/>
</dbReference>
<keyword evidence="3" id="KW-1185">Reference proteome</keyword>
<organism evidence="2">
    <name type="scientific">Tetraselmis virus 1</name>
    <dbReference type="NCBI Taxonomy" id="2060617"/>
    <lineage>
        <taxon>Viruses</taxon>
        <taxon>Varidnaviria</taxon>
        <taxon>Bamfordvirae</taxon>
        <taxon>Nucleocytoviricota</taxon>
        <taxon>Megaviricetes</taxon>
        <taxon>Imitervirales</taxon>
        <taxon>Allomimiviridae</taxon>
        <taxon>Oceanusvirus</taxon>
        <taxon>Oceanusvirus kaneohense</taxon>
    </lineage>
</organism>
<sequence>MSENKNWFDDLFVKAEEASKVVANAFDKVDIAVKRAIDNLTTDLNRLSNRVIYLENENTELLDRIQTVNEEFRMYKNRTEEEFQILNDKIFFLEEKITPAQNVTTTRLPVFL</sequence>
<name>A0A2P0VNI2_9VIRU</name>
<evidence type="ECO:0000256" key="1">
    <source>
        <dbReference type="SAM" id="Coils"/>
    </source>
</evidence>
<accession>A0A2P0VNI2</accession>
<reference evidence="2" key="1">
    <citation type="journal article" date="2018" name="Virology">
        <title>A giant virus infecting green algae encodes key fermentation genes.</title>
        <authorList>
            <person name="Schvarcz C.R."/>
            <person name="Steward G.F."/>
        </authorList>
    </citation>
    <scope>NUCLEOTIDE SEQUENCE [LARGE SCALE GENOMIC DNA]</scope>
</reference>
<protein>
    <submittedName>
        <fullName evidence="2">Uncharacterized protein</fullName>
    </submittedName>
</protein>
<proteinExistence type="predicted"/>
<dbReference type="Proteomes" id="UP000244773">
    <property type="component" value="Segment"/>
</dbReference>
<keyword evidence="1" id="KW-0175">Coiled coil</keyword>
<feature type="coiled-coil region" evidence="1">
    <location>
        <begin position="37"/>
        <end position="96"/>
    </location>
</feature>
<evidence type="ECO:0000313" key="2">
    <source>
        <dbReference type="EMBL" id="AUF82299.1"/>
    </source>
</evidence>